<protein>
    <submittedName>
        <fullName evidence="1">Uncharacterized protein</fullName>
    </submittedName>
</protein>
<reference evidence="1 2" key="1">
    <citation type="submission" date="2016-03" db="EMBL/GenBank/DDBJ databases">
        <title>Whole genome sequencing of Grifola frondosa 9006-11.</title>
        <authorList>
            <person name="Min B."/>
            <person name="Park H."/>
            <person name="Kim J.-G."/>
            <person name="Cho H."/>
            <person name="Oh Y.-L."/>
            <person name="Kong W.-S."/>
            <person name="Choi I.-G."/>
        </authorList>
    </citation>
    <scope>NUCLEOTIDE SEQUENCE [LARGE SCALE GENOMIC DNA]</scope>
    <source>
        <strain evidence="1 2">9006-11</strain>
    </source>
</reference>
<accession>A0A1C7M4N4</accession>
<dbReference type="AlphaFoldDB" id="A0A1C7M4N4"/>
<evidence type="ECO:0000313" key="1">
    <source>
        <dbReference type="EMBL" id="OBZ71356.1"/>
    </source>
</evidence>
<name>A0A1C7M4N4_GRIFR</name>
<dbReference type="Proteomes" id="UP000092993">
    <property type="component" value="Unassembled WGS sequence"/>
</dbReference>
<dbReference type="EMBL" id="LUGG01000011">
    <property type="protein sequence ID" value="OBZ71356.1"/>
    <property type="molecule type" value="Genomic_DNA"/>
</dbReference>
<gene>
    <name evidence="1" type="ORF">A0H81_08597</name>
</gene>
<comment type="caution">
    <text evidence="1">The sequence shown here is derived from an EMBL/GenBank/DDBJ whole genome shotgun (WGS) entry which is preliminary data.</text>
</comment>
<keyword evidence="2" id="KW-1185">Reference proteome</keyword>
<organism evidence="1 2">
    <name type="scientific">Grifola frondosa</name>
    <name type="common">Maitake</name>
    <name type="synonym">Polyporus frondosus</name>
    <dbReference type="NCBI Taxonomy" id="5627"/>
    <lineage>
        <taxon>Eukaryota</taxon>
        <taxon>Fungi</taxon>
        <taxon>Dikarya</taxon>
        <taxon>Basidiomycota</taxon>
        <taxon>Agaricomycotina</taxon>
        <taxon>Agaricomycetes</taxon>
        <taxon>Polyporales</taxon>
        <taxon>Grifolaceae</taxon>
        <taxon>Grifola</taxon>
    </lineage>
</organism>
<proteinExistence type="predicted"/>
<evidence type="ECO:0000313" key="2">
    <source>
        <dbReference type="Proteomes" id="UP000092993"/>
    </source>
</evidence>
<sequence>MIRTTLSIMCTPDTATDDPTLRIDDDRGVISEGIWFLNPMLTVQPVDRQSDPSPSWRIAGNQTCRYHCEEFNARSLLNTCARCHIYGKNIWREWSIPSIEYQQASGPWM</sequence>